<dbReference type="VEuPathDB" id="TriTrypDB:ADEAN_000749700"/>
<feature type="signal peptide" evidence="3">
    <location>
        <begin position="1"/>
        <end position="21"/>
    </location>
</feature>
<evidence type="ECO:0000256" key="1">
    <source>
        <dbReference type="SAM" id="MobiDB-lite"/>
    </source>
</evidence>
<keyword evidence="3" id="KW-0732">Signal</keyword>
<feature type="chain" id="PRO_5028950481" evidence="3">
    <location>
        <begin position="22"/>
        <end position="419"/>
    </location>
</feature>
<evidence type="ECO:0000313" key="4">
    <source>
        <dbReference type="EMBL" id="CAD2219983.1"/>
    </source>
</evidence>
<feature type="region of interest" description="Disordered" evidence="1">
    <location>
        <begin position="342"/>
        <end position="419"/>
    </location>
</feature>
<feature type="compositionally biased region" description="Low complexity" evidence="1">
    <location>
        <begin position="342"/>
        <end position="410"/>
    </location>
</feature>
<dbReference type="AlphaFoldDB" id="A0A7G2CN36"/>
<dbReference type="EMBL" id="LR877159">
    <property type="protein sequence ID" value="CAD2219983.1"/>
    <property type="molecule type" value="Genomic_DNA"/>
</dbReference>
<protein>
    <submittedName>
        <fullName evidence="4">Uncharacterized protein</fullName>
    </submittedName>
</protein>
<evidence type="ECO:0000256" key="2">
    <source>
        <dbReference type="SAM" id="Phobius"/>
    </source>
</evidence>
<gene>
    <name evidence="4" type="ORF">ADEAN_000749700</name>
</gene>
<evidence type="ECO:0000313" key="5">
    <source>
        <dbReference type="Proteomes" id="UP000515908"/>
    </source>
</evidence>
<keyword evidence="2" id="KW-1133">Transmembrane helix</keyword>
<reference evidence="4 5" key="1">
    <citation type="submission" date="2020-08" db="EMBL/GenBank/DDBJ databases">
        <authorList>
            <person name="Newling K."/>
            <person name="Davey J."/>
            <person name="Forrester S."/>
        </authorList>
    </citation>
    <scope>NUCLEOTIDE SEQUENCE [LARGE SCALE GENOMIC DNA]</scope>
    <source>
        <strain evidence="5">Crithidia deanei Carvalho (ATCC PRA-265)</strain>
    </source>
</reference>
<name>A0A7G2CN36_9TRYP</name>
<accession>A0A7G2CN36</accession>
<evidence type="ECO:0000256" key="3">
    <source>
        <dbReference type="SAM" id="SignalP"/>
    </source>
</evidence>
<sequence>MKHSVIFLTYMVVFVLSHCTAQNIIVPYNSEFVLSNALNDFDGNFSDAVTAFVSDLTPFTDALSVTGSPTSVRAYQNGNDIVLVTQANAYGTSSAVSTGLAGIESQMKSVVSSGSDYTTLNPVVRSHFNRQPDTVTSSTCTETAAINASSVTTCLRNISLSVLTNVSNAAPLKDSLCKALGVDCSLVELTGETTVAITNSNLGIAALLKKDFLIHVEDRDEAVVKLLFYAQRGSVLSGNWIFYLYINNVQVYYMGDPLSAEVGTMSTCITNLWYLIFLIILIPIFLIATQRFYYCGKRSGRKSVKKNEAEIRSGVHLSPGANPWLNQQWGQQQWGQQQWGQAPQQQQQQWGQGPQQQQQWGQAPQQQQWGQSAQQQQWGQAPQQQQQWGQAPQQQQWGQEPQQQQWSQPQKWDYSQQQW</sequence>
<keyword evidence="2" id="KW-0472">Membrane</keyword>
<feature type="transmembrane region" description="Helical" evidence="2">
    <location>
        <begin position="272"/>
        <end position="294"/>
    </location>
</feature>
<keyword evidence="2" id="KW-0812">Transmembrane</keyword>
<dbReference type="Proteomes" id="UP000515908">
    <property type="component" value="Chromosome 15"/>
</dbReference>
<keyword evidence="5" id="KW-1185">Reference proteome</keyword>
<organism evidence="4 5">
    <name type="scientific">Angomonas deanei</name>
    <dbReference type="NCBI Taxonomy" id="59799"/>
    <lineage>
        <taxon>Eukaryota</taxon>
        <taxon>Discoba</taxon>
        <taxon>Euglenozoa</taxon>
        <taxon>Kinetoplastea</taxon>
        <taxon>Metakinetoplastina</taxon>
        <taxon>Trypanosomatida</taxon>
        <taxon>Trypanosomatidae</taxon>
        <taxon>Strigomonadinae</taxon>
        <taxon>Angomonas</taxon>
    </lineage>
</organism>
<proteinExistence type="predicted"/>